<evidence type="ECO:0000256" key="5">
    <source>
        <dbReference type="ARBA" id="ARBA00022801"/>
    </source>
</evidence>
<dbReference type="InterPro" id="IPR008947">
    <property type="entry name" value="PLipase_C/P1_nuclease_dom_sf"/>
</dbReference>
<reference evidence="9" key="1">
    <citation type="journal article" date="2020" name="Nat. Commun.">
        <title>Large-scale genome sequencing of mycorrhizal fungi provides insights into the early evolution of symbiotic traits.</title>
        <authorList>
            <person name="Miyauchi S."/>
            <person name="Kiss E."/>
            <person name="Kuo A."/>
            <person name="Drula E."/>
            <person name="Kohler A."/>
            <person name="Sanchez-Garcia M."/>
            <person name="Morin E."/>
            <person name="Andreopoulos B."/>
            <person name="Barry K.W."/>
            <person name="Bonito G."/>
            <person name="Buee M."/>
            <person name="Carver A."/>
            <person name="Chen C."/>
            <person name="Cichocki N."/>
            <person name="Clum A."/>
            <person name="Culley D."/>
            <person name="Crous P.W."/>
            <person name="Fauchery L."/>
            <person name="Girlanda M."/>
            <person name="Hayes R.D."/>
            <person name="Keri Z."/>
            <person name="LaButti K."/>
            <person name="Lipzen A."/>
            <person name="Lombard V."/>
            <person name="Magnuson J."/>
            <person name="Maillard F."/>
            <person name="Murat C."/>
            <person name="Nolan M."/>
            <person name="Ohm R.A."/>
            <person name="Pangilinan J."/>
            <person name="Pereira M.F."/>
            <person name="Perotto S."/>
            <person name="Peter M."/>
            <person name="Pfister S."/>
            <person name="Riley R."/>
            <person name="Sitrit Y."/>
            <person name="Stielow J.B."/>
            <person name="Szollosi G."/>
            <person name="Zifcakova L."/>
            <person name="Stursova M."/>
            <person name="Spatafora J.W."/>
            <person name="Tedersoo L."/>
            <person name="Vaario L.M."/>
            <person name="Yamada A."/>
            <person name="Yan M."/>
            <person name="Wang P."/>
            <person name="Xu J."/>
            <person name="Bruns T."/>
            <person name="Baldrian P."/>
            <person name="Vilgalys R."/>
            <person name="Dunand C."/>
            <person name="Henrissat B."/>
            <person name="Grigoriev I.V."/>
            <person name="Hibbett D."/>
            <person name="Nagy L.G."/>
            <person name="Martin F.M."/>
        </authorList>
    </citation>
    <scope>NUCLEOTIDE SEQUENCE</scope>
    <source>
        <strain evidence="9">UH-Tt-Lm1</strain>
    </source>
</reference>
<evidence type="ECO:0000313" key="9">
    <source>
        <dbReference type="EMBL" id="KAF9788532.1"/>
    </source>
</evidence>
<keyword evidence="6" id="KW-1015">Disulfide bond</keyword>
<dbReference type="CDD" id="cd11010">
    <property type="entry name" value="S1-P1_nuclease"/>
    <property type="match status" value="1"/>
</dbReference>
<keyword evidence="8" id="KW-0732">Signal</keyword>
<dbReference type="Gene3D" id="1.10.575.10">
    <property type="entry name" value="P1 Nuclease"/>
    <property type="match status" value="1"/>
</dbReference>
<keyword evidence="5" id="KW-0378">Hydrolase</keyword>
<dbReference type="OrthoDB" id="441446at2759"/>
<evidence type="ECO:0000256" key="6">
    <source>
        <dbReference type="ARBA" id="ARBA00023157"/>
    </source>
</evidence>
<evidence type="ECO:0000313" key="10">
    <source>
        <dbReference type="Proteomes" id="UP000736335"/>
    </source>
</evidence>
<dbReference type="Proteomes" id="UP000736335">
    <property type="component" value="Unassembled WGS sequence"/>
</dbReference>
<evidence type="ECO:0000256" key="3">
    <source>
        <dbReference type="ARBA" id="ARBA00022723"/>
    </source>
</evidence>
<dbReference type="GO" id="GO:0046872">
    <property type="term" value="F:metal ion binding"/>
    <property type="evidence" value="ECO:0007669"/>
    <property type="project" value="UniProtKB-KW"/>
</dbReference>
<evidence type="ECO:0000256" key="1">
    <source>
        <dbReference type="ARBA" id="ARBA00009547"/>
    </source>
</evidence>
<keyword evidence="7" id="KW-0325">Glycoprotein</keyword>
<accession>A0A9P6HKA6</accession>
<feature type="signal peptide" evidence="8">
    <location>
        <begin position="1"/>
        <end position="22"/>
    </location>
</feature>
<feature type="chain" id="PRO_5040282494" evidence="8">
    <location>
        <begin position="23"/>
        <end position="348"/>
    </location>
</feature>
<reference evidence="9" key="2">
    <citation type="submission" date="2020-11" db="EMBL/GenBank/DDBJ databases">
        <authorList>
            <consortium name="DOE Joint Genome Institute"/>
            <person name="Kuo A."/>
            <person name="Miyauchi S."/>
            <person name="Kiss E."/>
            <person name="Drula E."/>
            <person name="Kohler A."/>
            <person name="Sanchez-Garcia M."/>
            <person name="Andreopoulos B."/>
            <person name="Barry K.W."/>
            <person name="Bonito G."/>
            <person name="Buee M."/>
            <person name="Carver A."/>
            <person name="Chen C."/>
            <person name="Cichocki N."/>
            <person name="Clum A."/>
            <person name="Culley D."/>
            <person name="Crous P.W."/>
            <person name="Fauchery L."/>
            <person name="Girlanda M."/>
            <person name="Hayes R."/>
            <person name="Keri Z."/>
            <person name="Labutti K."/>
            <person name="Lipzen A."/>
            <person name="Lombard V."/>
            <person name="Magnuson J."/>
            <person name="Maillard F."/>
            <person name="Morin E."/>
            <person name="Murat C."/>
            <person name="Nolan M."/>
            <person name="Ohm R."/>
            <person name="Pangilinan J."/>
            <person name="Pereira M."/>
            <person name="Perotto S."/>
            <person name="Peter M."/>
            <person name="Riley R."/>
            <person name="Sitrit Y."/>
            <person name="Stielow B."/>
            <person name="Szollosi G."/>
            <person name="Zifcakova L."/>
            <person name="Stursova M."/>
            <person name="Spatafora J.W."/>
            <person name="Tedersoo L."/>
            <person name="Vaario L.-M."/>
            <person name="Yamada A."/>
            <person name="Yan M."/>
            <person name="Wang P."/>
            <person name="Xu J."/>
            <person name="Bruns T."/>
            <person name="Baldrian P."/>
            <person name="Vilgalys R."/>
            <person name="Henrissat B."/>
            <person name="Grigoriev I.V."/>
            <person name="Hibbett D."/>
            <person name="Nagy L.G."/>
            <person name="Martin F.M."/>
        </authorList>
    </citation>
    <scope>NUCLEOTIDE SEQUENCE</scope>
    <source>
        <strain evidence="9">UH-Tt-Lm1</strain>
    </source>
</reference>
<dbReference type="InterPro" id="IPR003154">
    <property type="entry name" value="S1/P1nuclease"/>
</dbReference>
<dbReference type="Pfam" id="PF02265">
    <property type="entry name" value="S1-P1_nuclease"/>
    <property type="match status" value="1"/>
</dbReference>
<gene>
    <name evidence="9" type="ORF">BJ322DRAFT_641003</name>
</gene>
<keyword evidence="3" id="KW-0479">Metal-binding</keyword>
<keyword evidence="10" id="KW-1185">Reference proteome</keyword>
<keyword evidence="4" id="KW-0255">Endonuclease</keyword>
<evidence type="ECO:0000256" key="4">
    <source>
        <dbReference type="ARBA" id="ARBA00022759"/>
    </source>
</evidence>
<sequence>MKFTLLLTSVLSALSLLPSTHAWGQEGHQIVATIAEVYLQPNILPTLCSVLNNQNAANTCSLASVASWADQIRNKMKWSAPLHYANAVADHPPQLCLFPGAKGWEGRQDGNVLAAIRNTTDLLYQWVQQGSDPSDPVASEALKFLIHFVGDMHQPFHLAGRERGANEVHVHWGNKKANLHAVWDTQVVVRAVENTPSQWEKPLAPAVEEHLHGSPYDPLIRKVLVQGISQTWADEFDSWIHCPAANPSTSGGGDQIVFQPQWKPDETDDEFICPWNWATPIHQLTCDWVWPKQLDEPPYNENGGPLLQLDTEEYAGKITEEWVVEKLLAMAGVRLASIINLVFAQQGH</sequence>
<comment type="similarity">
    <text evidence="1">Belongs to the nuclease type I family.</text>
</comment>
<dbReference type="PANTHER" id="PTHR33146">
    <property type="entry name" value="ENDONUCLEASE 4"/>
    <property type="match status" value="1"/>
</dbReference>
<keyword evidence="2" id="KW-0540">Nuclease</keyword>
<comment type="caution">
    <text evidence="9">The sequence shown here is derived from an EMBL/GenBank/DDBJ whole genome shotgun (WGS) entry which is preliminary data.</text>
</comment>
<name>A0A9P6HKA6_9AGAM</name>
<dbReference type="AlphaFoldDB" id="A0A9P6HKA6"/>
<organism evidence="9 10">
    <name type="scientific">Thelephora terrestris</name>
    <dbReference type="NCBI Taxonomy" id="56493"/>
    <lineage>
        <taxon>Eukaryota</taxon>
        <taxon>Fungi</taxon>
        <taxon>Dikarya</taxon>
        <taxon>Basidiomycota</taxon>
        <taxon>Agaricomycotina</taxon>
        <taxon>Agaricomycetes</taxon>
        <taxon>Thelephorales</taxon>
        <taxon>Thelephoraceae</taxon>
        <taxon>Thelephora</taxon>
    </lineage>
</organism>
<evidence type="ECO:0000256" key="8">
    <source>
        <dbReference type="SAM" id="SignalP"/>
    </source>
</evidence>
<dbReference type="GO" id="GO:0004519">
    <property type="term" value="F:endonuclease activity"/>
    <property type="evidence" value="ECO:0007669"/>
    <property type="project" value="UniProtKB-KW"/>
</dbReference>
<dbReference type="SUPFAM" id="SSF48537">
    <property type="entry name" value="Phospholipase C/P1 nuclease"/>
    <property type="match status" value="1"/>
</dbReference>
<evidence type="ECO:0000256" key="2">
    <source>
        <dbReference type="ARBA" id="ARBA00022722"/>
    </source>
</evidence>
<dbReference type="GO" id="GO:0016788">
    <property type="term" value="F:hydrolase activity, acting on ester bonds"/>
    <property type="evidence" value="ECO:0007669"/>
    <property type="project" value="InterPro"/>
</dbReference>
<dbReference type="PANTHER" id="PTHR33146:SF29">
    <property type="entry name" value="S1_P1 NUCLEASE"/>
    <property type="match status" value="1"/>
</dbReference>
<protein>
    <submittedName>
        <fullName evidence="9">S1/P1 nuclease</fullName>
    </submittedName>
</protein>
<dbReference type="GO" id="GO:0006308">
    <property type="term" value="P:DNA catabolic process"/>
    <property type="evidence" value="ECO:0007669"/>
    <property type="project" value="InterPro"/>
</dbReference>
<dbReference type="GO" id="GO:0003676">
    <property type="term" value="F:nucleic acid binding"/>
    <property type="evidence" value="ECO:0007669"/>
    <property type="project" value="InterPro"/>
</dbReference>
<proteinExistence type="inferred from homology"/>
<evidence type="ECO:0000256" key="7">
    <source>
        <dbReference type="ARBA" id="ARBA00023180"/>
    </source>
</evidence>
<dbReference type="EMBL" id="WIUZ02000004">
    <property type="protein sequence ID" value="KAF9788532.1"/>
    <property type="molecule type" value="Genomic_DNA"/>
</dbReference>